<sequence>MSKIEELAESLKKKHIVFFGGAGVSTESNIPDFRSSDGLYQKKIYKYPAERMLSHSMYEYDPKAFYDFYFNEMIYPNAMPNAAHEVLAKLEAMGNLDAIITQNIDGLHQAAGSKRVYELHGSVHRNTCQQCGAHYSLNEMLKQKGQIPRCACGGIIKPDVVLYEEGLDAQILRRAISAINNADVLIVGGTSLVVYPAAGLLDYFHGSQLILINKDATAYDSRADLIFNESIAKVLSEAMELIENA</sequence>
<organism evidence="7 8">
    <name type="scientific">Dielma fastidiosa</name>
    <dbReference type="NCBI Taxonomy" id="1034346"/>
    <lineage>
        <taxon>Bacteria</taxon>
        <taxon>Bacillati</taxon>
        <taxon>Bacillota</taxon>
        <taxon>Erysipelotrichia</taxon>
        <taxon>Erysipelotrichales</taxon>
        <taxon>Erysipelotrichaceae</taxon>
        <taxon>Dielma</taxon>
    </lineage>
</organism>
<dbReference type="Gene3D" id="3.30.1600.10">
    <property type="entry name" value="SIR2/SIRT2 'Small Domain"/>
    <property type="match status" value="1"/>
</dbReference>
<keyword evidence="2 4" id="KW-0808">Transferase</keyword>
<keyword evidence="4 5" id="KW-0862">Zinc</keyword>
<feature type="binding site" evidence="4">
    <location>
        <position position="231"/>
    </location>
    <ligand>
        <name>NAD(+)</name>
        <dbReference type="ChEBI" id="CHEBI:57540"/>
    </ligand>
</feature>
<dbReference type="NCBIfam" id="NF001753">
    <property type="entry name" value="PRK00481.1-3"/>
    <property type="match status" value="1"/>
</dbReference>
<proteinExistence type="inferred from homology"/>
<feature type="binding site" evidence="4">
    <location>
        <position position="33"/>
    </location>
    <ligand>
        <name>NAD(+)</name>
        <dbReference type="ChEBI" id="CHEBI:57540"/>
    </ligand>
</feature>
<feature type="binding site" evidence="4 5">
    <location>
        <position position="131"/>
    </location>
    <ligand>
        <name>Zn(2+)</name>
        <dbReference type="ChEBI" id="CHEBI:29105"/>
    </ligand>
</feature>
<dbReference type="OrthoDB" id="9800582at2"/>
<dbReference type="InterPro" id="IPR026590">
    <property type="entry name" value="Ssirtuin_cat_dom"/>
</dbReference>
<accession>A0A318KCA5</accession>
<keyword evidence="4 5" id="KW-0479">Metal-binding</keyword>
<evidence type="ECO:0000256" key="5">
    <source>
        <dbReference type="PROSITE-ProRule" id="PRU00236"/>
    </source>
</evidence>
<feature type="binding site" evidence="4 5">
    <location>
        <position position="150"/>
    </location>
    <ligand>
        <name>Zn(2+)</name>
        <dbReference type="ChEBI" id="CHEBI:29105"/>
    </ligand>
</feature>
<dbReference type="InterPro" id="IPR003000">
    <property type="entry name" value="Sirtuin"/>
</dbReference>
<feature type="binding site" evidence="4">
    <location>
        <position position="213"/>
    </location>
    <ligand>
        <name>NAD(+)</name>
        <dbReference type="ChEBI" id="CHEBI:57540"/>
    </ligand>
</feature>
<keyword evidence="1 4" id="KW-0963">Cytoplasm</keyword>
<feature type="binding site" evidence="4">
    <location>
        <position position="104"/>
    </location>
    <ligand>
        <name>NAD(+)</name>
        <dbReference type="ChEBI" id="CHEBI:57540"/>
    </ligand>
</feature>
<dbReference type="AlphaFoldDB" id="A0A318KCA5"/>
<evidence type="ECO:0000259" key="6">
    <source>
        <dbReference type="PROSITE" id="PS50305"/>
    </source>
</evidence>
<feature type="binding site" evidence="4">
    <location>
        <position position="34"/>
    </location>
    <ligand>
        <name>NAD(+)</name>
        <dbReference type="ChEBI" id="CHEBI:57540"/>
    </ligand>
</feature>
<dbReference type="GO" id="GO:0017136">
    <property type="term" value="F:histone deacetylase activity, NAD-dependent"/>
    <property type="evidence" value="ECO:0007669"/>
    <property type="project" value="TreeGrafter"/>
</dbReference>
<feature type="binding site" evidence="4">
    <location>
        <position position="33"/>
    </location>
    <ligand>
        <name>nicotinamide</name>
        <dbReference type="ChEBI" id="CHEBI:17154"/>
    </ligand>
</feature>
<dbReference type="PANTHER" id="PTHR11085:SF4">
    <property type="entry name" value="NAD-DEPENDENT PROTEIN DEACYLASE"/>
    <property type="match status" value="1"/>
</dbReference>
<dbReference type="Pfam" id="PF02146">
    <property type="entry name" value="SIR2"/>
    <property type="match status" value="1"/>
</dbReference>
<feature type="binding site" evidence="4">
    <location>
        <position position="104"/>
    </location>
    <ligand>
        <name>nicotinamide</name>
        <dbReference type="ChEBI" id="CHEBI:17154"/>
    </ligand>
</feature>
<feature type="binding site" evidence="4">
    <location>
        <position position="22"/>
    </location>
    <ligand>
        <name>NAD(+)</name>
        <dbReference type="ChEBI" id="CHEBI:57540"/>
    </ligand>
</feature>
<comment type="catalytic activity">
    <reaction evidence="4">
        <text>N(6)-acetyl-L-lysyl-[protein] + NAD(+) + H2O = 2''-O-acetyl-ADP-D-ribose + nicotinamide + L-lysyl-[protein]</text>
        <dbReference type="Rhea" id="RHEA:43636"/>
        <dbReference type="Rhea" id="RHEA-COMP:9752"/>
        <dbReference type="Rhea" id="RHEA-COMP:10731"/>
        <dbReference type="ChEBI" id="CHEBI:15377"/>
        <dbReference type="ChEBI" id="CHEBI:17154"/>
        <dbReference type="ChEBI" id="CHEBI:29969"/>
        <dbReference type="ChEBI" id="CHEBI:57540"/>
        <dbReference type="ChEBI" id="CHEBI:61930"/>
        <dbReference type="ChEBI" id="CHEBI:83767"/>
        <dbReference type="EC" id="2.3.1.286"/>
    </reaction>
</comment>
<gene>
    <name evidence="4" type="primary">cobB</name>
    <name evidence="7" type="ORF">DES51_12415</name>
</gene>
<evidence type="ECO:0000256" key="1">
    <source>
        <dbReference type="ARBA" id="ARBA00022490"/>
    </source>
</evidence>
<feature type="binding site" evidence="4">
    <location>
        <position position="191"/>
    </location>
    <ligand>
        <name>NAD(+)</name>
        <dbReference type="ChEBI" id="CHEBI:57540"/>
    </ligand>
</feature>
<reference evidence="7 8" key="1">
    <citation type="submission" date="2018-05" db="EMBL/GenBank/DDBJ databases">
        <title>Genomic Encyclopedia of Type Strains, Phase IV (KMG-IV): sequencing the most valuable type-strain genomes for metagenomic binning, comparative biology and taxonomic classification.</title>
        <authorList>
            <person name="Goeker M."/>
        </authorList>
    </citation>
    <scope>NUCLEOTIDE SEQUENCE [LARGE SCALE GENOMIC DNA]</scope>
    <source>
        <strain evidence="7 8">JC118</strain>
    </source>
</reference>
<feature type="binding site" evidence="4">
    <location>
        <position position="190"/>
    </location>
    <ligand>
        <name>NAD(+)</name>
        <dbReference type="ChEBI" id="CHEBI:57540"/>
    </ligand>
</feature>
<dbReference type="GO" id="GO:0070403">
    <property type="term" value="F:NAD+ binding"/>
    <property type="evidence" value="ECO:0007669"/>
    <property type="project" value="UniProtKB-UniRule"/>
</dbReference>
<dbReference type="InterPro" id="IPR029035">
    <property type="entry name" value="DHS-like_NAD/FAD-binding_dom"/>
</dbReference>
<dbReference type="PROSITE" id="PS50305">
    <property type="entry name" value="SIRTUIN"/>
    <property type="match status" value="1"/>
</dbReference>
<comment type="caution">
    <text evidence="4">Lacks conserved residue(s) required for the propagation of feature annotation.</text>
</comment>
<keyword evidence="8" id="KW-1185">Reference proteome</keyword>
<dbReference type="Proteomes" id="UP000247612">
    <property type="component" value="Unassembled WGS sequence"/>
</dbReference>
<comment type="cofactor">
    <cofactor evidence="4">
        <name>Zn(2+)</name>
        <dbReference type="ChEBI" id="CHEBI:29105"/>
    </cofactor>
    <text evidence="4">Binds 1 zinc ion per subunit.</text>
</comment>
<comment type="caution">
    <text evidence="7">The sequence shown here is derived from an EMBL/GenBank/DDBJ whole genome shotgun (WGS) entry which is preliminary data.</text>
</comment>
<feature type="binding site" evidence="4">
    <location>
        <position position="105"/>
    </location>
    <ligand>
        <name>nicotinamide</name>
        <dbReference type="ChEBI" id="CHEBI:17154"/>
    </ligand>
</feature>
<feature type="active site" description="Proton acceptor" evidence="4 5">
    <location>
        <position position="120"/>
    </location>
</feature>
<evidence type="ECO:0000313" key="7">
    <source>
        <dbReference type="EMBL" id="PXX74510.1"/>
    </source>
</evidence>
<feature type="binding site" evidence="4">
    <location>
        <position position="102"/>
    </location>
    <ligand>
        <name>NAD(+)</name>
        <dbReference type="ChEBI" id="CHEBI:57540"/>
    </ligand>
</feature>
<comment type="subcellular location">
    <subcellularLocation>
        <location evidence="4">Cytoplasm</location>
    </subcellularLocation>
</comment>
<dbReference type="InterPro" id="IPR050134">
    <property type="entry name" value="NAD-dep_sirtuin_deacylases"/>
</dbReference>
<feature type="binding site" evidence="4">
    <location>
        <position position="120"/>
    </location>
    <ligand>
        <name>NAD(+)</name>
        <dbReference type="ChEBI" id="CHEBI:57540"/>
    </ligand>
</feature>
<comment type="similarity">
    <text evidence="4">Belongs to the sirtuin family. Class U subfamily.</text>
</comment>
<evidence type="ECO:0000256" key="2">
    <source>
        <dbReference type="ARBA" id="ARBA00022679"/>
    </source>
</evidence>
<name>A0A318KCA5_9FIRM</name>
<feature type="binding site" evidence="4">
    <location>
        <position position="26"/>
    </location>
    <ligand>
        <name>NAD(+)</name>
        <dbReference type="ChEBI" id="CHEBI:57540"/>
    </ligand>
</feature>
<evidence type="ECO:0000256" key="3">
    <source>
        <dbReference type="ARBA" id="ARBA00023027"/>
    </source>
</evidence>
<dbReference type="SUPFAM" id="SSF52467">
    <property type="entry name" value="DHS-like NAD/FAD-binding domain"/>
    <property type="match status" value="1"/>
</dbReference>
<feature type="binding site" evidence="4">
    <location>
        <position position="105"/>
    </location>
    <ligand>
        <name>NAD(+)</name>
        <dbReference type="ChEBI" id="CHEBI:57540"/>
    </ligand>
</feature>
<dbReference type="NCBIfam" id="NF001752">
    <property type="entry name" value="PRK00481.1-1"/>
    <property type="match status" value="1"/>
</dbReference>
<dbReference type="Gene3D" id="3.40.50.1220">
    <property type="entry name" value="TPP-binding domain"/>
    <property type="match status" value="1"/>
</dbReference>
<evidence type="ECO:0000256" key="4">
    <source>
        <dbReference type="HAMAP-Rule" id="MF_01968"/>
    </source>
</evidence>
<keyword evidence="3 4" id="KW-0520">NAD</keyword>
<dbReference type="EMBL" id="QJKH01000024">
    <property type="protein sequence ID" value="PXX74510.1"/>
    <property type="molecule type" value="Genomic_DNA"/>
</dbReference>
<feature type="domain" description="Deacetylase sirtuin-type" evidence="6">
    <location>
        <begin position="1"/>
        <end position="245"/>
    </location>
</feature>
<dbReference type="PANTHER" id="PTHR11085">
    <property type="entry name" value="NAD-DEPENDENT PROTEIN DEACYLASE SIRTUIN-5, MITOCHONDRIAL-RELATED"/>
    <property type="match status" value="1"/>
</dbReference>
<dbReference type="RefSeq" id="WP_022938932.1">
    <property type="nucleotide sequence ID" value="NZ_CABKRQ010000007.1"/>
</dbReference>
<dbReference type="InterPro" id="IPR028628">
    <property type="entry name" value="Sirtuin_class_U"/>
</dbReference>
<comment type="function">
    <text evidence="4">NAD-dependent protein deacetylase which modulates the activities of several enzymes which are inactive in their acetylated form.</text>
</comment>
<dbReference type="InterPro" id="IPR026591">
    <property type="entry name" value="Sirtuin_cat_small_dom_sf"/>
</dbReference>
<dbReference type="HAMAP" id="MF_01968">
    <property type="entry name" value="Sirtuin_ClassU"/>
    <property type="match status" value="1"/>
</dbReference>
<dbReference type="EC" id="2.3.1.286" evidence="4"/>
<feature type="binding site" evidence="4 5">
    <location>
        <position position="128"/>
    </location>
    <ligand>
        <name>Zn(2+)</name>
        <dbReference type="ChEBI" id="CHEBI:29105"/>
    </ligand>
</feature>
<dbReference type="STRING" id="1034346.GCA_000313565_02647"/>
<feature type="binding site" evidence="4 5">
    <location>
        <position position="152"/>
    </location>
    <ligand>
        <name>Zn(2+)</name>
        <dbReference type="ChEBI" id="CHEBI:29105"/>
    </ligand>
</feature>
<protein>
    <recommendedName>
        <fullName evidence="4">NAD-dependent protein deacetylase</fullName>
        <ecNumber evidence="4">2.3.1.286</ecNumber>
    </recommendedName>
    <alternativeName>
        <fullName evidence="4">Regulatory protein SIR2 homolog</fullName>
    </alternativeName>
</protein>
<dbReference type="GO" id="GO:0008270">
    <property type="term" value="F:zinc ion binding"/>
    <property type="evidence" value="ECO:0007669"/>
    <property type="project" value="UniProtKB-UniRule"/>
</dbReference>
<dbReference type="GO" id="GO:0005737">
    <property type="term" value="C:cytoplasm"/>
    <property type="evidence" value="ECO:0007669"/>
    <property type="project" value="UniProtKB-SubCell"/>
</dbReference>
<evidence type="ECO:0000313" key="8">
    <source>
        <dbReference type="Proteomes" id="UP000247612"/>
    </source>
</evidence>